<keyword evidence="3 5" id="KW-1133">Transmembrane helix</keyword>
<dbReference type="AlphaFoldDB" id="A0A951PD71"/>
<evidence type="ECO:0000256" key="1">
    <source>
        <dbReference type="ARBA" id="ARBA00004127"/>
    </source>
</evidence>
<organism evidence="7 8">
    <name type="scientific">Pegethrix bostrychoides GSE-TBD4-15B</name>
    <dbReference type="NCBI Taxonomy" id="2839662"/>
    <lineage>
        <taxon>Bacteria</taxon>
        <taxon>Bacillati</taxon>
        <taxon>Cyanobacteriota</taxon>
        <taxon>Cyanophyceae</taxon>
        <taxon>Oculatellales</taxon>
        <taxon>Oculatellaceae</taxon>
        <taxon>Pegethrix</taxon>
    </lineage>
</organism>
<evidence type="ECO:0000256" key="5">
    <source>
        <dbReference type="SAM" id="Phobius"/>
    </source>
</evidence>
<reference evidence="7" key="1">
    <citation type="submission" date="2021-05" db="EMBL/GenBank/DDBJ databases">
        <authorList>
            <person name="Pietrasiak N."/>
            <person name="Ward R."/>
            <person name="Stajich J.E."/>
            <person name="Kurbessoian T."/>
        </authorList>
    </citation>
    <scope>NUCLEOTIDE SEQUENCE</scope>
    <source>
        <strain evidence="7">GSE-TBD4-15B</strain>
    </source>
</reference>
<comment type="subcellular location">
    <subcellularLocation>
        <location evidence="1">Endomembrane system</location>
        <topology evidence="1">Multi-pass membrane protein</topology>
    </subcellularLocation>
</comment>
<feature type="transmembrane region" description="Helical" evidence="5">
    <location>
        <begin position="21"/>
        <end position="40"/>
    </location>
</feature>
<feature type="domain" description="DUF1232" evidence="6">
    <location>
        <begin position="23"/>
        <end position="58"/>
    </location>
</feature>
<gene>
    <name evidence="7" type="ORF">KME07_18910</name>
</gene>
<sequence>MKLVSKLIQQFVRNNIRNPKYRWALIVGSLLYLVSPLDFAPDFMPVLGWLDDGMVITLLASELSQFLIERRNAGKGETVTASAQTVDTTVLG</sequence>
<dbReference type="GO" id="GO:0012505">
    <property type="term" value="C:endomembrane system"/>
    <property type="evidence" value="ECO:0007669"/>
    <property type="project" value="UniProtKB-SubCell"/>
</dbReference>
<reference evidence="7" key="2">
    <citation type="journal article" date="2022" name="Microbiol. Resour. Announc.">
        <title>Metagenome Sequencing to Explore Phylogenomics of Terrestrial Cyanobacteria.</title>
        <authorList>
            <person name="Ward R.D."/>
            <person name="Stajich J.E."/>
            <person name="Johansen J.R."/>
            <person name="Huntemann M."/>
            <person name="Clum A."/>
            <person name="Foster B."/>
            <person name="Foster B."/>
            <person name="Roux S."/>
            <person name="Palaniappan K."/>
            <person name="Varghese N."/>
            <person name="Mukherjee S."/>
            <person name="Reddy T.B.K."/>
            <person name="Daum C."/>
            <person name="Copeland A."/>
            <person name="Chen I.A."/>
            <person name="Ivanova N.N."/>
            <person name="Kyrpides N.C."/>
            <person name="Shapiro N."/>
            <person name="Eloe-Fadrosh E.A."/>
            <person name="Pietrasiak N."/>
        </authorList>
    </citation>
    <scope>NUCLEOTIDE SEQUENCE</scope>
    <source>
        <strain evidence="7">GSE-TBD4-15B</strain>
    </source>
</reference>
<evidence type="ECO:0000256" key="4">
    <source>
        <dbReference type="ARBA" id="ARBA00023136"/>
    </source>
</evidence>
<evidence type="ECO:0000313" key="7">
    <source>
        <dbReference type="EMBL" id="MBW4467501.1"/>
    </source>
</evidence>
<protein>
    <submittedName>
        <fullName evidence="7">DUF1232 domain-containing protein</fullName>
    </submittedName>
</protein>
<keyword evidence="4 5" id="KW-0472">Membrane</keyword>
<evidence type="ECO:0000256" key="3">
    <source>
        <dbReference type="ARBA" id="ARBA00022989"/>
    </source>
</evidence>
<dbReference type="Pfam" id="PF06803">
    <property type="entry name" value="DUF1232"/>
    <property type="match status" value="1"/>
</dbReference>
<dbReference type="InterPro" id="IPR010652">
    <property type="entry name" value="DUF1232"/>
</dbReference>
<evidence type="ECO:0000256" key="2">
    <source>
        <dbReference type="ARBA" id="ARBA00022692"/>
    </source>
</evidence>
<comment type="caution">
    <text evidence="7">The sequence shown here is derived from an EMBL/GenBank/DDBJ whole genome shotgun (WGS) entry which is preliminary data.</text>
</comment>
<dbReference type="EMBL" id="JAHHHV010000077">
    <property type="protein sequence ID" value="MBW4467501.1"/>
    <property type="molecule type" value="Genomic_DNA"/>
</dbReference>
<proteinExistence type="predicted"/>
<dbReference type="Proteomes" id="UP000707356">
    <property type="component" value="Unassembled WGS sequence"/>
</dbReference>
<keyword evidence="2 5" id="KW-0812">Transmembrane</keyword>
<evidence type="ECO:0000259" key="6">
    <source>
        <dbReference type="Pfam" id="PF06803"/>
    </source>
</evidence>
<accession>A0A951PD71</accession>
<evidence type="ECO:0000313" key="8">
    <source>
        <dbReference type="Proteomes" id="UP000707356"/>
    </source>
</evidence>
<name>A0A951PD71_9CYAN</name>